<evidence type="ECO:0000256" key="2">
    <source>
        <dbReference type="SAM" id="SignalP"/>
    </source>
</evidence>
<dbReference type="InterPro" id="IPR039568">
    <property type="entry name" value="Peptidase_MA-like_dom"/>
</dbReference>
<proteinExistence type="predicted"/>
<keyword evidence="2" id="KW-0732">Signal</keyword>
<name>A0A7T0G3Q5_9BACT</name>
<dbReference type="Pfam" id="PF13432">
    <property type="entry name" value="TPR_16"/>
    <property type="match status" value="1"/>
</dbReference>
<keyword evidence="1" id="KW-0802">TPR repeat</keyword>
<feature type="repeat" description="TPR" evidence="1">
    <location>
        <begin position="455"/>
        <end position="488"/>
    </location>
</feature>
<dbReference type="Gene3D" id="1.25.40.10">
    <property type="entry name" value="Tetratricopeptide repeat domain"/>
    <property type="match status" value="1"/>
</dbReference>
<evidence type="ECO:0000256" key="1">
    <source>
        <dbReference type="PROSITE-ProRule" id="PRU00339"/>
    </source>
</evidence>
<dbReference type="Proteomes" id="UP000594464">
    <property type="component" value="Chromosome"/>
</dbReference>
<dbReference type="KEGG" id="nva:G3M78_08910"/>
<reference evidence="5" key="1">
    <citation type="submission" date="2020-02" db="EMBL/GenBank/DDBJ databases">
        <title>Genomic and physiological characterization of two novel Nitrospinaceae genera.</title>
        <authorList>
            <person name="Mueller A.J."/>
            <person name="Jung M.-Y."/>
            <person name="Strachan C.R."/>
            <person name="Herbold C.W."/>
            <person name="Kirkegaard R.H."/>
            <person name="Daims H."/>
        </authorList>
    </citation>
    <scope>NUCLEOTIDE SEQUENCE [LARGE SCALE GENOMIC DNA]</scope>
</reference>
<feature type="repeat" description="TPR" evidence="1">
    <location>
        <begin position="421"/>
        <end position="454"/>
    </location>
</feature>
<organism evidence="4 5">
    <name type="scientific">Candidatus Nitrohelix vancouverensis</name>
    <dbReference type="NCBI Taxonomy" id="2705534"/>
    <lineage>
        <taxon>Bacteria</taxon>
        <taxon>Pseudomonadati</taxon>
        <taxon>Nitrospinota/Tectimicrobiota group</taxon>
        <taxon>Nitrospinota</taxon>
        <taxon>Nitrospinia</taxon>
        <taxon>Nitrospinales</taxon>
        <taxon>Nitrospinaceae</taxon>
        <taxon>Candidatus Nitrohelix</taxon>
    </lineage>
</organism>
<dbReference type="PROSITE" id="PS50005">
    <property type="entry name" value="TPR"/>
    <property type="match status" value="2"/>
</dbReference>
<sequence length="519" mass="59781">MMFRTIFAIFLFSLVASTVSAQQLRATPDAVFKGHELVGDWAIEEADELAEALIKKYPSSGDAYFLKARVEFFKGNYEVAADIMKQVGGQHENVEEFRTLVNATHKISKRFVTRKSERFEFRYVDGPDAVLLPFAEEALEASYKILGDLLGFHPKEKIIVEIYPGQEPFSQVSPLTLKDIETSGTVALCKYNRIMIISPRYLARGYNWLDTLSHEYVHYVLTRKSRNHFPLWLHEGAAKYLESRWRGEKKYLNPIMETILASGLENNYLISLDQMMPSLAKLKSAEDVQLAYAQVSTMMEHIFELKGEAFLSRMLEQLATGKEEFTPMLERELGLSLAQFQEAWEVHARKMKLKNIPGHKTLLLQFKKDGESEDETSYRQIQEKRTRDLTFLADVLKSRNYMEAAVVEYEKAVKETESLNPILYNKLAAAYLSSGDPEKAELLLQKSLEFYPMFSTTLVNLANVYLQTNDRPKAQSYLEQALRINPFNPYVHLQLIQTYQSLGLPDKKRLQETLYSYIE</sequence>
<dbReference type="InterPro" id="IPR011990">
    <property type="entry name" value="TPR-like_helical_dom_sf"/>
</dbReference>
<dbReference type="SUPFAM" id="SSF55486">
    <property type="entry name" value="Metalloproteases ('zincins'), catalytic domain"/>
    <property type="match status" value="1"/>
</dbReference>
<dbReference type="SUPFAM" id="SSF48452">
    <property type="entry name" value="TPR-like"/>
    <property type="match status" value="1"/>
</dbReference>
<dbReference type="Pfam" id="PF13485">
    <property type="entry name" value="Peptidase_MA_2"/>
    <property type="match status" value="1"/>
</dbReference>
<dbReference type="InterPro" id="IPR019734">
    <property type="entry name" value="TPR_rpt"/>
</dbReference>
<feature type="signal peptide" evidence="2">
    <location>
        <begin position="1"/>
        <end position="21"/>
    </location>
</feature>
<dbReference type="AlphaFoldDB" id="A0A7T0G3Q5"/>
<feature type="domain" description="Peptidase MA-like" evidence="3">
    <location>
        <begin position="148"/>
        <end position="344"/>
    </location>
</feature>
<accession>A0A7T0G3Q5</accession>
<protein>
    <submittedName>
        <fullName evidence="4">Tetratricopeptide repeat protein</fullName>
    </submittedName>
</protein>
<dbReference type="Pfam" id="PF14559">
    <property type="entry name" value="TPR_19"/>
    <property type="match status" value="1"/>
</dbReference>
<dbReference type="EMBL" id="CP048620">
    <property type="protein sequence ID" value="QPJ65506.1"/>
    <property type="molecule type" value="Genomic_DNA"/>
</dbReference>
<evidence type="ECO:0000313" key="4">
    <source>
        <dbReference type="EMBL" id="QPJ65506.1"/>
    </source>
</evidence>
<evidence type="ECO:0000259" key="3">
    <source>
        <dbReference type="Pfam" id="PF13485"/>
    </source>
</evidence>
<dbReference type="SMART" id="SM00028">
    <property type="entry name" value="TPR"/>
    <property type="match status" value="2"/>
</dbReference>
<gene>
    <name evidence="4" type="ORF">G3M78_08910</name>
</gene>
<feature type="chain" id="PRO_5032299703" evidence="2">
    <location>
        <begin position="22"/>
        <end position="519"/>
    </location>
</feature>
<evidence type="ECO:0000313" key="5">
    <source>
        <dbReference type="Proteomes" id="UP000594464"/>
    </source>
</evidence>